<name>A0AAP0RFB6_LIQFO</name>
<protein>
    <recommendedName>
        <fullName evidence="7">Late embryogenesis abundant protein LEA-2 subgroup domain-containing protein</fullName>
    </recommendedName>
</protein>
<evidence type="ECO:0000313" key="6">
    <source>
        <dbReference type="Proteomes" id="UP001415857"/>
    </source>
</evidence>
<evidence type="ECO:0000256" key="3">
    <source>
        <dbReference type="SAM" id="MobiDB-lite"/>
    </source>
</evidence>
<accession>A0AAP0RFB6</accession>
<proteinExistence type="predicted"/>
<keyword evidence="4" id="KW-1133">Transmembrane helix</keyword>
<dbReference type="PANTHER" id="PTHR31234">
    <property type="entry name" value="LATE EMBRYOGENESIS ABUNDANT (LEA) HYDROXYPROLINE-RICH GLYCOPROTEIN FAMILY"/>
    <property type="match status" value="1"/>
</dbReference>
<keyword evidence="6" id="KW-1185">Reference proteome</keyword>
<dbReference type="Proteomes" id="UP001415857">
    <property type="component" value="Unassembled WGS sequence"/>
</dbReference>
<feature type="compositionally biased region" description="Low complexity" evidence="3">
    <location>
        <begin position="9"/>
        <end position="22"/>
    </location>
</feature>
<evidence type="ECO:0000256" key="2">
    <source>
        <dbReference type="ARBA" id="ARBA00023136"/>
    </source>
</evidence>
<gene>
    <name evidence="5" type="ORF">L1049_006331</name>
</gene>
<evidence type="ECO:0000313" key="5">
    <source>
        <dbReference type="EMBL" id="KAK9276795.1"/>
    </source>
</evidence>
<keyword evidence="4" id="KW-0812">Transmembrane</keyword>
<feature type="compositionally biased region" description="Basic and acidic residues" evidence="3">
    <location>
        <begin position="23"/>
        <end position="43"/>
    </location>
</feature>
<reference evidence="5 6" key="1">
    <citation type="journal article" date="2024" name="Plant J.">
        <title>Genome sequences and population genomics reveal climatic adaptation and genomic divergence between two closely related sweetgum species.</title>
        <authorList>
            <person name="Xu W.Q."/>
            <person name="Ren C.Q."/>
            <person name="Zhang X.Y."/>
            <person name="Comes H.P."/>
            <person name="Liu X.H."/>
            <person name="Li Y.G."/>
            <person name="Kettle C.J."/>
            <person name="Jalonen R."/>
            <person name="Gaisberger H."/>
            <person name="Ma Y.Z."/>
            <person name="Qiu Y.X."/>
        </authorList>
    </citation>
    <scope>NUCLEOTIDE SEQUENCE [LARGE SCALE GENOMIC DNA]</scope>
    <source>
        <strain evidence="5">Hangzhou</strain>
    </source>
</reference>
<evidence type="ECO:0000256" key="1">
    <source>
        <dbReference type="ARBA" id="ARBA00004370"/>
    </source>
</evidence>
<keyword evidence="2 4" id="KW-0472">Membrane</keyword>
<dbReference type="InterPro" id="IPR044839">
    <property type="entry name" value="NDR1-like"/>
</dbReference>
<dbReference type="GO" id="GO:0005886">
    <property type="term" value="C:plasma membrane"/>
    <property type="evidence" value="ECO:0007669"/>
    <property type="project" value="TreeGrafter"/>
</dbReference>
<sequence length="263" mass="30100">MSQHKETNPHFIPQQHVQPQHQNRQEQQWRPKPGNQHDRRPRYQDQQPQYSRGQPQPRDEGGQQPSGPRLPPPKRTKALTWSAAAFCAIFWITIILGGLVVLIVYLVYRPRSPQFNVSSLTLNAAYLDMGYLLNADVTVLANFTNPNKKVRVDFSYMIIDLYYGDTLVATRAVEPFSAASRESMFANVHMVSSQVRLSLKDSQRLTKQMMSNRVTFDVKGLFRTRSNLGGFLRYSYWLYGHCTVVVTGPPSGVLLSTKCRTKR</sequence>
<comment type="caution">
    <text evidence="5">The sequence shown here is derived from an EMBL/GenBank/DDBJ whole genome shotgun (WGS) entry which is preliminary data.</text>
</comment>
<evidence type="ECO:0008006" key="7">
    <source>
        <dbReference type="Google" id="ProtNLM"/>
    </source>
</evidence>
<organism evidence="5 6">
    <name type="scientific">Liquidambar formosana</name>
    <name type="common">Formosan gum</name>
    <dbReference type="NCBI Taxonomy" id="63359"/>
    <lineage>
        <taxon>Eukaryota</taxon>
        <taxon>Viridiplantae</taxon>
        <taxon>Streptophyta</taxon>
        <taxon>Embryophyta</taxon>
        <taxon>Tracheophyta</taxon>
        <taxon>Spermatophyta</taxon>
        <taxon>Magnoliopsida</taxon>
        <taxon>eudicotyledons</taxon>
        <taxon>Gunneridae</taxon>
        <taxon>Pentapetalae</taxon>
        <taxon>Saxifragales</taxon>
        <taxon>Altingiaceae</taxon>
        <taxon>Liquidambar</taxon>
    </lineage>
</organism>
<evidence type="ECO:0000256" key="4">
    <source>
        <dbReference type="SAM" id="Phobius"/>
    </source>
</evidence>
<dbReference type="AlphaFoldDB" id="A0AAP0RFB6"/>
<dbReference type="PANTHER" id="PTHR31234:SF42">
    <property type="entry name" value="LATE EMBRYOGENESIS ABUNDANT (LEA) HYDROXYPROLINE-RICH GLYCOPROTEIN FAMILY"/>
    <property type="match status" value="1"/>
</dbReference>
<comment type="subcellular location">
    <subcellularLocation>
        <location evidence="1">Membrane</location>
    </subcellularLocation>
</comment>
<dbReference type="GO" id="GO:0098542">
    <property type="term" value="P:defense response to other organism"/>
    <property type="evidence" value="ECO:0007669"/>
    <property type="project" value="InterPro"/>
</dbReference>
<feature type="region of interest" description="Disordered" evidence="3">
    <location>
        <begin position="1"/>
        <end position="75"/>
    </location>
</feature>
<dbReference type="EMBL" id="JBBPBK010000010">
    <property type="protein sequence ID" value="KAK9276795.1"/>
    <property type="molecule type" value="Genomic_DNA"/>
</dbReference>
<feature type="transmembrane region" description="Helical" evidence="4">
    <location>
        <begin position="78"/>
        <end position="108"/>
    </location>
</feature>